<evidence type="ECO:0000313" key="2">
    <source>
        <dbReference type="EMBL" id="QAB19254.1"/>
    </source>
</evidence>
<gene>
    <name evidence="2" type="ORF">Leucomu_11230</name>
</gene>
<keyword evidence="3" id="KW-1185">Reference proteome</keyword>
<accession>A0ABX5QJW4</accession>
<organism evidence="2 3">
    <name type="scientific">Leucobacter muris</name>
    <dbReference type="NCBI Taxonomy" id="1935379"/>
    <lineage>
        <taxon>Bacteria</taxon>
        <taxon>Bacillati</taxon>
        <taxon>Actinomycetota</taxon>
        <taxon>Actinomycetes</taxon>
        <taxon>Micrococcales</taxon>
        <taxon>Microbacteriaceae</taxon>
        <taxon>Leucobacter</taxon>
    </lineage>
</organism>
<proteinExistence type="predicted"/>
<feature type="region of interest" description="Disordered" evidence="1">
    <location>
        <begin position="1"/>
        <end position="36"/>
    </location>
</feature>
<evidence type="ECO:0008006" key="4">
    <source>
        <dbReference type="Google" id="ProtNLM"/>
    </source>
</evidence>
<name>A0ABX5QJW4_9MICO</name>
<evidence type="ECO:0000256" key="1">
    <source>
        <dbReference type="SAM" id="MobiDB-lite"/>
    </source>
</evidence>
<dbReference type="Proteomes" id="UP000285768">
    <property type="component" value="Chromosome"/>
</dbReference>
<protein>
    <recommendedName>
        <fullName evidence="4">HNH endonuclease</fullName>
    </recommendedName>
</protein>
<dbReference type="EMBL" id="CP035037">
    <property type="protein sequence ID" value="QAB19254.1"/>
    <property type="molecule type" value="Genomic_DNA"/>
</dbReference>
<sequence>MDRSVMSGVPKTSGPAGRYSHHHRQLRSRGGTDSPANLILLTGSGTTGEHGWVHENPGPATVLGYMVPSWADPTSTPIYRLDMFGMDYGWHLQDDDGQVELCDPPTDTHPAELIEAALTVFDAFKTKSRMAAIRNL</sequence>
<reference evidence="2 3" key="1">
    <citation type="submission" date="2019-01" db="EMBL/GenBank/DDBJ databases">
        <title>Leucobacter muris sp. nov. isolated from the nose of a laboratory mouse.</title>
        <authorList>
            <person name="Benga L."/>
            <person name="Sproeer C."/>
            <person name="Schumann P."/>
            <person name="Verbarg S."/>
            <person name="Bunk B."/>
            <person name="Engelhardt E."/>
            <person name="Benten P.M."/>
            <person name="Sager M."/>
        </authorList>
    </citation>
    <scope>NUCLEOTIDE SEQUENCE [LARGE SCALE GENOMIC DNA]</scope>
    <source>
        <strain evidence="2 3">DSM 101948</strain>
    </source>
</reference>
<evidence type="ECO:0000313" key="3">
    <source>
        <dbReference type="Proteomes" id="UP000285768"/>
    </source>
</evidence>